<reference evidence="1" key="1">
    <citation type="submission" date="2020-05" db="EMBL/GenBank/DDBJ databases">
        <authorList>
            <person name="Chiriac C."/>
            <person name="Salcher M."/>
            <person name="Ghai R."/>
            <person name="Kavagutti S V."/>
        </authorList>
    </citation>
    <scope>NUCLEOTIDE SEQUENCE</scope>
</reference>
<dbReference type="EMBL" id="CAFBMQ010000001">
    <property type="protein sequence ID" value="CAB4896418.1"/>
    <property type="molecule type" value="Genomic_DNA"/>
</dbReference>
<protein>
    <submittedName>
        <fullName evidence="1">Unannotated protein</fullName>
    </submittedName>
</protein>
<accession>A0A6J7FR69</accession>
<organism evidence="1">
    <name type="scientific">freshwater metagenome</name>
    <dbReference type="NCBI Taxonomy" id="449393"/>
    <lineage>
        <taxon>unclassified sequences</taxon>
        <taxon>metagenomes</taxon>
        <taxon>ecological metagenomes</taxon>
    </lineage>
</organism>
<gene>
    <name evidence="1" type="ORF">UFOPK3609_00041</name>
</gene>
<dbReference type="AlphaFoldDB" id="A0A6J7FR69"/>
<evidence type="ECO:0000313" key="1">
    <source>
        <dbReference type="EMBL" id="CAB4896418.1"/>
    </source>
</evidence>
<name>A0A6J7FR69_9ZZZZ</name>
<sequence>MSQPSASPFSGFALRRVVVAPDLDVLRGPLRGRRQLPLHLDSSARPYYDFGSGRDRAQAYKLVLLEAIEVADLEKWLERAELLRVWPELYLPRTVRAAWQDAHQVLASIGAGPHVPQL</sequence>
<proteinExistence type="predicted"/>